<dbReference type="PANTHER" id="PTHR46469">
    <property type="entry name" value="TRANSCRIPTION INITIATION FACTOR TFIID SUBUNIT 8"/>
    <property type="match status" value="1"/>
</dbReference>
<dbReference type="OMA" id="NICISNF"/>
<dbReference type="eggNOG" id="KOG4336">
    <property type="taxonomic scope" value="Eukaryota"/>
</dbReference>
<feature type="compositionally biased region" description="Low complexity" evidence="7">
    <location>
        <begin position="452"/>
        <end position="470"/>
    </location>
</feature>
<accession>J7S881</accession>
<dbReference type="Proteomes" id="UP000006310">
    <property type="component" value="Chromosome 7"/>
</dbReference>
<dbReference type="STRING" id="1071383.J7S881"/>
<dbReference type="GO" id="GO:0005669">
    <property type="term" value="C:transcription factor TFIID complex"/>
    <property type="evidence" value="ECO:0007669"/>
    <property type="project" value="InterPro"/>
</dbReference>
<dbReference type="GeneID" id="34527122"/>
<evidence type="ECO:0000256" key="3">
    <source>
        <dbReference type="ARBA" id="ARBA00017307"/>
    </source>
</evidence>
<dbReference type="HOGENOM" id="CLU_517837_0_0_1"/>
<dbReference type="PANTHER" id="PTHR46469:SF1">
    <property type="entry name" value="TRANSCRIPTION INITIATION FACTOR TFIID SUBUNIT 8"/>
    <property type="match status" value="1"/>
</dbReference>
<feature type="compositionally biased region" description="Basic and acidic residues" evidence="7">
    <location>
        <begin position="478"/>
        <end position="487"/>
    </location>
</feature>
<keyword evidence="4" id="KW-0805">Transcription regulation</keyword>
<dbReference type="RefSeq" id="XP_022465644.1">
    <property type="nucleotide sequence ID" value="XM_022609226.1"/>
</dbReference>
<reference evidence="9 10" key="1">
    <citation type="journal article" date="2011" name="Proc. Natl. Acad. Sci. U.S.A.">
        <title>Evolutionary erosion of yeast sex chromosomes by mating-type switching accidents.</title>
        <authorList>
            <person name="Gordon J.L."/>
            <person name="Armisen D."/>
            <person name="Proux-Wera E."/>
            <person name="Oheigeartaigh S.S."/>
            <person name="Byrne K.P."/>
            <person name="Wolfe K.H."/>
        </authorList>
    </citation>
    <scope>NUCLEOTIDE SEQUENCE [LARGE SCALE GENOMIC DNA]</scope>
    <source>
        <strain evidence="10">ATCC MYA-139 / BCRC 22969 / CBS 8797 / CCRC 22969 / KCTC 17520 / NBRC 10181 / NCYC 3082</strain>
    </source>
</reference>
<reference evidence="10" key="2">
    <citation type="submission" date="2012-08" db="EMBL/GenBank/DDBJ databases">
        <title>Genome sequence of Kazachstania naganishii.</title>
        <authorList>
            <person name="Gordon J.L."/>
            <person name="Armisen D."/>
            <person name="Proux-Wera E."/>
            <person name="OhEigeartaigh S.S."/>
            <person name="Byrne K.P."/>
            <person name="Wolfe K.H."/>
        </authorList>
    </citation>
    <scope>NUCLEOTIDE SEQUENCE [LARGE SCALE GENOMIC DNA]</scope>
    <source>
        <strain evidence="10">ATCC MYA-139 / BCRC 22969 / CBS 8797 / CCRC 22969 / KCTC 17520 / NBRC 10181 / NCYC 3082</strain>
    </source>
</reference>
<keyword evidence="5" id="KW-0804">Transcription</keyword>
<feature type="region of interest" description="Disordered" evidence="7">
    <location>
        <begin position="416"/>
        <end position="526"/>
    </location>
</feature>
<evidence type="ECO:0000256" key="7">
    <source>
        <dbReference type="SAM" id="MobiDB-lite"/>
    </source>
</evidence>
<dbReference type="InterPro" id="IPR019473">
    <property type="entry name" value="TFIID_su8_C"/>
</dbReference>
<dbReference type="KEGG" id="kng:KNAG_0G03410"/>
<organism evidence="9 10">
    <name type="scientific">Huiozyma naganishii (strain ATCC MYA-139 / BCRC 22969 / CBS 8797 / KCTC 17520 / NBRC 10181 / NCYC 3082 / Yp74L-3)</name>
    <name type="common">Yeast</name>
    <name type="synonym">Kazachstania naganishii</name>
    <dbReference type="NCBI Taxonomy" id="1071383"/>
    <lineage>
        <taxon>Eukaryota</taxon>
        <taxon>Fungi</taxon>
        <taxon>Dikarya</taxon>
        <taxon>Ascomycota</taxon>
        <taxon>Saccharomycotina</taxon>
        <taxon>Saccharomycetes</taxon>
        <taxon>Saccharomycetales</taxon>
        <taxon>Saccharomycetaceae</taxon>
        <taxon>Huiozyma</taxon>
    </lineage>
</organism>
<name>J7S881_HUIN7</name>
<evidence type="ECO:0000256" key="6">
    <source>
        <dbReference type="ARBA" id="ARBA00023242"/>
    </source>
</evidence>
<comment type="subcellular location">
    <subcellularLocation>
        <location evidence="1">Nucleus</location>
    </subcellularLocation>
</comment>
<feature type="compositionally biased region" description="Low complexity" evidence="7">
    <location>
        <begin position="489"/>
        <end position="508"/>
    </location>
</feature>
<dbReference type="AlphaFoldDB" id="J7S881"/>
<sequence length="526" mass="57646">MSDWESDEKSGVKGALVGDVSAPVELPHEPWDARVDQMLANSVAFQMSAGLARGGGGGGVGMAGQAFQLLLQLVEEQLSGMVTELHRIATVQRRQHATHDDVALLLQGFQLTPEDIEEQMYLSKKIGYNRMQVPREQTVQLQDATGSYDRFKLVENQQLIASGLSGSDMSQELPIAEKIPAWLPKLPPNHTYKFTTEYNKLLNDEKVLKEKIIKESMEIEVSLSNLVRNCDRDADTKVDERARETPPEELKRIDDEIVALYGPLEEIAERHEGPRTKRRTPLYLKKSFDVQAYSLGRVKLARNAVQRFEWETKYRPRNPFLCSHRAVPENSKKVYSMLENSLNELVQVDLPRLESRKAAAIAHAVEQRDAKLAELRAKLKETTPSATKPFQGMDINIGGGGDDDAVDDDEVALFEELSGSSDDDDDGGIETVTKTTNLPNTQGNPMAGPRLAVVVPEEPSAPASASEVPSEPMPGTAEKPEEHDAKENATASASPAAHPATDPAATAPEGSETDRPIAQAAPSSSE</sequence>
<evidence type="ECO:0000313" key="9">
    <source>
        <dbReference type="EMBL" id="CCK71399.1"/>
    </source>
</evidence>
<gene>
    <name evidence="9" type="primary">KNAG0G03410</name>
    <name evidence="9" type="ordered locus">KNAG_0G03410</name>
</gene>
<evidence type="ECO:0000256" key="5">
    <source>
        <dbReference type="ARBA" id="ARBA00023163"/>
    </source>
</evidence>
<evidence type="ECO:0000259" key="8">
    <source>
        <dbReference type="Pfam" id="PF10406"/>
    </source>
</evidence>
<comment type="similarity">
    <text evidence="2">Belongs to the TAF8 family.</text>
</comment>
<keyword evidence="10" id="KW-1185">Reference proteome</keyword>
<dbReference type="OrthoDB" id="2193813at2759"/>
<evidence type="ECO:0000256" key="2">
    <source>
        <dbReference type="ARBA" id="ARBA00008767"/>
    </source>
</evidence>
<feature type="domain" description="Transcription factor TFIID subunit 8 C-terminal" evidence="8">
    <location>
        <begin position="179"/>
        <end position="226"/>
    </location>
</feature>
<dbReference type="GO" id="GO:0006367">
    <property type="term" value="P:transcription initiation at RNA polymerase II promoter"/>
    <property type="evidence" value="ECO:0007669"/>
    <property type="project" value="TreeGrafter"/>
</dbReference>
<keyword evidence="6" id="KW-0539">Nucleus</keyword>
<feature type="compositionally biased region" description="Polar residues" evidence="7">
    <location>
        <begin position="432"/>
        <end position="444"/>
    </location>
</feature>
<dbReference type="CDD" id="cd08049">
    <property type="entry name" value="TAF8"/>
    <property type="match status" value="1"/>
</dbReference>
<proteinExistence type="inferred from homology"/>
<dbReference type="Pfam" id="PF10406">
    <property type="entry name" value="TAF8_C"/>
    <property type="match status" value="1"/>
</dbReference>
<evidence type="ECO:0000313" key="10">
    <source>
        <dbReference type="Proteomes" id="UP000006310"/>
    </source>
</evidence>
<dbReference type="InterPro" id="IPR037818">
    <property type="entry name" value="TAF8"/>
</dbReference>
<evidence type="ECO:0000256" key="4">
    <source>
        <dbReference type="ARBA" id="ARBA00023015"/>
    </source>
</evidence>
<dbReference type="EMBL" id="HE978320">
    <property type="protein sequence ID" value="CCK71399.1"/>
    <property type="molecule type" value="Genomic_DNA"/>
</dbReference>
<protein>
    <recommendedName>
        <fullName evidence="3">Transcription initiation factor TFIID subunit 8</fullName>
    </recommendedName>
</protein>
<evidence type="ECO:0000256" key="1">
    <source>
        <dbReference type="ARBA" id="ARBA00004123"/>
    </source>
</evidence>